<comment type="caution">
    <text evidence="1">The sequence shown here is derived from an EMBL/GenBank/DDBJ whole genome shotgun (WGS) entry which is preliminary data.</text>
</comment>
<name>A0A0C2MIL8_THEKT</name>
<evidence type="ECO:0000313" key="1">
    <source>
        <dbReference type="EMBL" id="KII64190.1"/>
    </source>
</evidence>
<organism evidence="1 2">
    <name type="scientific">Thelohanellus kitauei</name>
    <name type="common">Myxosporean</name>
    <dbReference type="NCBI Taxonomy" id="669202"/>
    <lineage>
        <taxon>Eukaryota</taxon>
        <taxon>Metazoa</taxon>
        <taxon>Cnidaria</taxon>
        <taxon>Myxozoa</taxon>
        <taxon>Myxosporea</taxon>
        <taxon>Bivalvulida</taxon>
        <taxon>Platysporina</taxon>
        <taxon>Myxobolidae</taxon>
        <taxon>Thelohanellus</taxon>
    </lineage>
</organism>
<dbReference type="EMBL" id="JWZT01004408">
    <property type="protein sequence ID" value="KII64190.1"/>
    <property type="molecule type" value="Genomic_DNA"/>
</dbReference>
<sequence length="101" mass="11385">MSLWESSPFMWSTTMQGHRRKEGGTMTSPDVQLATISANVEWLQELVRQKSNIRACVNNMKTYGLGLYVVWIHAPMHSLPRTKALYLPVADMSTSSSALKK</sequence>
<dbReference type="Proteomes" id="UP000031668">
    <property type="component" value="Unassembled WGS sequence"/>
</dbReference>
<dbReference type="AlphaFoldDB" id="A0A0C2MIL8"/>
<gene>
    <name evidence="1" type="ORF">RF11_05143</name>
</gene>
<reference evidence="1 2" key="1">
    <citation type="journal article" date="2014" name="Genome Biol. Evol.">
        <title>The genome of the myxosporean Thelohanellus kitauei shows adaptations to nutrient acquisition within its fish host.</title>
        <authorList>
            <person name="Yang Y."/>
            <person name="Xiong J."/>
            <person name="Zhou Z."/>
            <person name="Huo F."/>
            <person name="Miao W."/>
            <person name="Ran C."/>
            <person name="Liu Y."/>
            <person name="Zhang J."/>
            <person name="Feng J."/>
            <person name="Wang M."/>
            <person name="Wang M."/>
            <person name="Wang L."/>
            <person name="Yao B."/>
        </authorList>
    </citation>
    <scope>NUCLEOTIDE SEQUENCE [LARGE SCALE GENOMIC DNA]</scope>
    <source>
        <strain evidence="1">Wuqing</strain>
    </source>
</reference>
<accession>A0A0C2MIL8</accession>
<protein>
    <submittedName>
        <fullName evidence="1">Uncharacterized protein</fullName>
    </submittedName>
</protein>
<evidence type="ECO:0000313" key="2">
    <source>
        <dbReference type="Proteomes" id="UP000031668"/>
    </source>
</evidence>
<proteinExistence type="predicted"/>
<keyword evidence="2" id="KW-1185">Reference proteome</keyword>